<gene>
    <name evidence="5" type="ORF">OOT00_02760</name>
</gene>
<sequence>MRKVPIALLIFILIALTNATSMATESDPVIIGISADMSGPSAMAGRSIYRGALLAVSELNEKGGLLGRPLVLSVKDHRANPARGSTDMERFKEKPGLLAVIGGVHTPVAMEQLPIVHKEKIPFLIPWAAGTHLVENGYNPNYVFRVSVRDDHAASFLINRLLQAGYQKPGLLLERTLWGQSNETALYKALNSRQVEPAGIQWFHWGATDLTSHIRQLIKKDADILILVSQMEEGRIATRSMAALPTEKRLPMISHWGISCGDFFQNETAGETDNLFFLQTFSFLAPALPERAAHLYHLYSNTFPENHRPEAIPAPAGMAHTYDLVHMLALAATRANTLERSIVRDHLENMNEYKGVMRDYKPPFTPERHDALNPEDFRIACFTSGGFITPCSIPAAP</sequence>
<evidence type="ECO:0000256" key="3">
    <source>
        <dbReference type="SAM" id="SignalP"/>
    </source>
</evidence>
<keyword evidence="2 3" id="KW-0732">Signal</keyword>
<dbReference type="PANTHER" id="PTHR30483:SF6">
    <property type="entry name" value="PERIPLASMIC BINDING PROTEIN OF ABC TRANSPORTER FOR NATURAL AMINO ACIDS"/>
    <property type="match status" value="1"/>
</dbReference>
<dbReference type="PANTHER" id="PTHR30483">
    <property type="entry name" value="LEUCINE-SPECIFIC-BINDING PROTEIN"/>
    <property type="match status" value="1"/>
</dbReference>
<dbReference type="InterPro" id="IPR028081">
    <property type="entry name" value="Leu-bd"/>
</dbReference>
<evidence type="ECO:0000256" key="1">
    <source>
        <dbReference type="ARBA" id="ARBA00010062"/>
    </source>
</evidence>
<feature type="chain" id="PRO_5046232378" evidence="3">
    <location>
        <begin position="24"/>
        <end position="397"/>
    </location>
</feature>
<accession>A0ABT3N614</accession>
<organism evidence="5 6">
    <name type="scientific">Desulfobotulus pelophilus</name>
    <dbReference type="NCBI Taxonomy" id="2823377"/>
    <lineage>
        <taxon>Bacteria</taxon>
        <taxon>Pseudomonadati</taxon>
        <taxon>Thermodesulfobacteriota</taxon>
        <taxon>Desulfobacteria</taxon>
        <taxon>Desulfobacterales</taxon>
        <taxon>Desulfobacteraceae</taxon>
        <taxon>Desulfobotulus</taxon>
    </lineage>
</organism>
<dbReference type="InterPro" id="IPR051010">
    <property type="entry name" value="BCAA_transport"/>
</dbReference>
<dbReference type="RefSeq" id="WP_265423760.1">
    <property type="nucleotide sequence ID" value="NZ_JAPFPW010000002.1"/>
</dbReference>
<feature type="signal peptide" evidence="3">
    <location>
        <begin position="1"/>
        <end position="23"/>
    </location>
</feature>
<evidence type="ECO:0000259" key="4">
    <source>
        <dbReference type="Pfam" id="PF13458"/>
    </source>
</evidence>
<evidence type="ECO:0000313" key="5">
    <source>
        <dbReference type="EMBL" id="MCW7752900.1"/>
    </source>
</evidence>
<comment type="similarity">
    <text evidence="1">Belongs to the leucine-binding protein family.</text>
</comment>
<dbReference type="CDD" id="cd19979">
    <property type="entry name" value="PBP1_ABC_ligand_binding-like"/>
    <property type="match status" value="1"/>
</dbReference>
<dbReference type="InterPro" id="IPR028082">
    <property type="entry name" value="Peripla_BP_I"/>
</dbReference>
<dbReference type="Pfam" id="PF13458">
    <property type="entry name" value="Peripla_BP_6"/>
    <property type="match status" value="1"/>
</dbReference>
<proteinExistence type="inferred from homology"/>
<reference evidence="5 6" key="1">
    <citation type="submission" date="2022-11" db="EMBL/GenBank/DDBJ databases">
        <title>Desulfobotulus tamanensis H1 sp. nov. - anaerobic, alkaliphilic, sulphate reducing bacterium isolated from terrestrial mud volcano.</title>
        <authorList>
            <person name="Frolova A."/>
            <person name="Merkel A.Y."/>
            <person name="Slobodkin A.I."/>
        </authorList>
    </citation>
    <scope>NUCLEOTIDE SEQUENCE [LARGE SCALE GENOMIC DNA]</scope>
    <source>
        <strain evidence="5 6">H1</strain>
    </source>
</reference>
<comment type="caution">
    <text evidence="5">The sequence shown here is derived from an EMBL/GenBank/DDBJ whole genome shotgun (WGS) entry which is preliminary data.</text>
</comment>
<name>A0ABT3N614_9BACT</name>
<dbReference type="SUPFAM" id="SSF53822">
    <property type="entry name" value="Periplasmic binding protein-like I"/>
    <property type="match status" value="1"/>
</dbReference>
<dbReference type="EMBL" id="JAPFPW010000002">
    <property type="protein sequence ID" value="MCW7752900.1"/>
    <property type="molecule type" value="Genomic_DNA"/>
</dbReference>
<dbReference type="Gene3D" id="3.40.50.2300">
    <property type="match status" value="2"/>
</dbReference>
<dbReference type="Proteomes" id="UP001209681">
    <property type="component" value="Unassembled WGS sequence"/>
</dbReference>
<feature type="domain" description="Leucine-binding protein" evidence="4">
    <location>
        <begin position="29"/>
        <end position="359"/>
    </location>
</feature>
<protein>
    <submittedName>
        <fullName evidence="5">ABC transporter substrate-binding protein</fullName>
    </submittedName>
</protein>
<evidence type="ECO:0000313" key="6">
    <source>
        <dbReference type="Proteomes" id="UP001209681"/>
    </source>
</evidence>
<evidence type="ECO:0000256" key="2">
    <source>
        <dbReference type="ARBA" id="ARBA00022729"/>
    </source>
</evidence>
<keyword evidence="6" id="KW-1185">Reference proteome</keyword>